<dbReference type="RefSeq" id="YP_009145692.1">
    <property type="nucleotide sequence ID" value="NC_027293.1"/>
</dbReference>
<reference evidence="1 2" key="1">
    <citation type="journal article" date="2015" name="Genome Announc.">
        <title>Complete Genome Sequence of Citrobacter freundii Myophage Moogle.</title>
        <authorList>
            <person name="Nguyen Q.T."/>
            <person name="Luna A.J."/>
            <person name="Hernandez A.C."/>
            <person name="Kuty Everett G.F."/>
        </authorList>
    </citation>
    <scope>NUCLEOTIDE SEQUENCE [LARGE SCALE GENOMIC DNA]</scope>
</reference>
<dbReference type="GeneID" id="24573988"/>
<evidence type="ECO:0000313" key="1">
    <source>
        <dbReference type="EMBL" id="AIW03786.1"/>
    </source>
</evidence>
<evidence type="ECO:0000313" key="2">
    <source>
        <dbReference type="Proteomes" id="UP000030203"/>
    </source>
</evidence>
<dbReference type="EMBL" id="KM236239">
    <property type="protein sequence ID" value="AIW03786.1"/>
    <property type="molecule type" value="Genomic_DNA"/>
</dbReference>
<dbReference type="Proteomes" id="UP000030203">
    <property type="component" value="Segment"/>
</dbReference>
<dbReference type="OrthoDB" id="10972at10239"/>
<proteinExistence type="predicted"/>
<protein>
    <submittedName>
        <fullName evidence="1">Uncharacterized protein</fullName>
    </submittedName>
</protein>
<gene>
    <name evidence="1" type="ORF">CPT_Moogle49</name>
</gene>
<sequence length="167" mass="19667">MSLPLKLDLYFGYSVLQGSILSLPKSDYRCDLGSVKRASHFNNNILGLQTLHRWLEEDGHLNEYLHQLELAKEEGHMGYEMLPRLYKPVSPNEIRWNEQAVESYNKFNITIGSRAWKEYMKLREIIIQTIGKRVAKGLAYDEKVDWNTQKCIKFFKYDNDKDTFVEV</sequence>
<accession>A0A0A0RT90</accession>
<name>A0A0A0RT90_9CAUD</name>
<organism evidence="1 2">
    <name type="scientific">Citrobacter phage Moogle</name>
    <dbReference type="NCBI Taxonomy" id="1540094"/>
    <lineage>
        <taxon>Viruses</taxon>
        <taxon>Duplodnaviria</taxon>
        <taxon>Heunggongvirae</taxon>
        <taxon>Uroviricota</taxon>
        <taxon>Caudoviricetes</taxon>
        <taxon>Andersonviridae</taxon>
        <taxon>Ounavirinae</taxon>
        <taxon>Mooglevirus</taxon>
        <taxon>Mooglevirus moogle</taxon>
    </lineage>
</organism>
<keyword evidence="2" id="KW-1185">Reference proteome</keyword>
<dbReference type="KEGG" id="vg:24573988"/>